<evidence type="ECO:0000313" key="1">
    <source>
        <dbReference type="EMBL" id="KKN82793.1"/>
    </source>
</evidence>
<gene>
    <name evidence="1" type="ORF">LCGC14_0306170</name>
</gene>
<comment type="caution">
    <text evidence="1">The sequence shown here is derived from an EMBL/GenBank/DDBJ whole genome shotgun (WGS) entry which is preliminary data.</text>
</comment>
<dbReference type="EMBL" id="LAZR01000195">
    <property type="protein sequence ID" value="KKN82793.1"/>
    <property type="molecule type" value="Genomic_DNA"/>
</dbReference>
<name>A0A0F9WV68_9ZZZZ</name>
<protein>
    <submittedName>
        <fullName evidence="1">Uncharacterized protein</fullName>
    </submittedName>
</protein>
<dbReference type="AlphaFoldDB" id="A0A0F9WV68"/>
<accession>A0A0F9WV68</accession>
<reference evidence="1" key="1">
    <citation type="journal article" date="2015" name="Nature">
        <title>Complex archaea that bridge the gap between prokaryotes and eukaryotes.</title>
        <authorList>
            <person name="Spang A."/>
            <person name="Saw J.H."/>
            <person name="Jorgensen S.L."/>
            <person name="Zaremba-Niedzwiedzka K."/>
            <person name="Martijn J."/>
            <person name="Lind A.E."/>
            <person name="van Eijk R."/>
            <person name="Schleper C."/>
            <person name="Guy L."/>
            <person name="Ettema T.J."/>
        </authorList>
    </citation>
    <scope>NUCLEOTIDE SEQUENCE</scope>
</reference>
<proteinExistence type="predicted"/>
<sequence length="53" mass="5985">MSKLFGTCRCGRRIDIKTVMEDATVVCPCGIRIDYYFDPKLDKTILEIADGRG</sequence>
<organism evidence="1">
    <name type="scientific">marine sediment metagenome</name>
    <dbReference type="NCBI Taxonomy" id="412755"/>
    <lineage>
        <taxon>unclassified sequences</taxon>
        <taxon>metagenomes</taxon>
        <taxon>ecological metagenomes</taxon>
    </lineage>
</organism>